<keyword evidence="1" id="KW-0472">Membrane</keyword>
<feature type="transmembrane region" description="Helical" evidence="1">
    <location>
        <begin position="202"/>
        <end position="221"/>
    </location>
</feature>
<dbReference type="RefSeq" id="WP_344917491.1">
    <property type="nucleotide sequence ID" value="NZ_BAAAYO010000021.1"/>
</dbReference>
<feature type="transmembrane region" description="Helical" evidence="1">
    <location>
        <begin position="138"/>
        <end position="157"/>
    </location>
</feature>
<keyword evidence="1" id="KW-1133">Transmembrane helix</keyword>
<sequence>MWTREQLKTRAKGVLKTSYWKAFLASLLLALVSGGLPSCNASTGAGGRRDWNPFSPNEFGGGFDVEWDGIFIAIIAIIVLVGIVVFLAALAFSIFVRFPLEVGVMQYFKQAAQDDVNLNYLGYSFGKGKYMPIVKGMLWARFLNFLWYLLLFIPGIVKSYAYSMVPYILADNPEIGSKRAVELSNRMTRAQKWDMFVLDLSFIGWYLLGTLALLVGVLFVLPYTNATKAELYVVLRQQALDEGICRREELNLI</sequence>
<protein>
    <submittedName>
        <fullName evidence="2">DUF975 family protein</fullName>
    </submittedName>
</protein>
<keyword evidence="3" id="KW-1185">Reference proteome</keyword>
<evidence type="ECO:0000256" key="1">
    <source>
        <dbReference type="SAM" id="Phobius"/>
    </source>
</evidence>
<dbReference type="InterPro" id="IPR010380">
    <property type="entry name" value="DUF975"/>
</dbReference>
<accession>A0ABV5W880</accession>
<reference evidence="2 3" key="1">
    <citation type="submission" date="2024-09" db="EMBL/GenBank/DDBJ databases">
        <authorList>
            <person name="Sun Q."/>
            <person name="Mori K."/>
        </authorList>
    </citation>
    <scope>NUCLEOTIDE SEQUENCE [LARGE SCALE GENOMIC DNA]</scope>
    <source>
        <strain evidence="2 3">JCM 12520</strain>
    </source>
</reference>
<evidence type="ECO:0000313" key="2">
    <source>
        <dbReference type="EMBL" id="MFB9756381.1"/>
    </source>
</evidence>
<gene>
    <name evidence="2" type="ORF">ACFFNY_32795</name>
</gene>
<dbReference type="Proteomes" id="UP001589619">
    <property type="component" value="Unassembled WGS sequence"/>
</dbReference>
<comment type="caution">
    <text evidence="2">The sequence shown here is derived from an EMBL/GenBank/DDBJ whole genome shotgun (WGS) entry which is preliminary data.</text>
</comment>
<dbReference type="PANTHER" id="PTHR40076:SF1">
    <property type="entry name" value="MEMBRANE PROTEIN"/>
    <property type="match status" value="1"/>
</dbReference>
<evidence type="ECO:0000313" key="3">
    <source>
        <dbReference type="Proteomes" id="UP001589619"/>
    </source>
</evidence>
<keyword evidence="1" id="KW-0812">Transmembrane</keyword>
<name>A0ABV5W880_9BACL</name>
<organism evidence="2 3">
    <name type="scientific">Paenibacillus hodogayensis</name>
    <dbReference type="NCBI Taxonomy" id="279208"/>
    <lineage>
        <taxon>Bacteria</taxon>
        <taxon>Bacillati</taxon>
        <taxon>Bacillota</taxon>
        <taxon>Bacilli</taxon>
        <taxon>Bacillales</taxon>
        <taxon>Paenibacillaceae</taxon>
        <taxon>Paenibacillus</taxon>
    </lineage>
</organism>
<dbReference type="EMBL" id="JBHMAG010000022">
    <property type="protein sequence ID" value="MFB9756381.1"/>
    <property type="molecule type" value="Genomic_DNA"/>
</dbReference>
<proteinExistence type="predicted"/>
<dbReference type="PANTHER" id="PTHR40076">
    <property type="entry name" value="MEMBRANE PROTEIN-RELATED"/>
    <property type="match status" value="1"/>
</dbReference>
<feature type="transmembrane region" description="Helical" evidence="1">
    <location>
        <begin position="70"/>
        <end position="96"/>
    </location>
</feature>
<dbReference type="Pfam" id="PF06161">
    <property type="entry name" value="DUF975"/>
    <property type="match status" value="1"/>
</dbReference>